<dbReference type="EMBL" id="MU857176">
    <property type="protein sequence ID" value="KAK4149296.1"/>
    <property type="molecule type" value="Genomic_DNA"/>
</dbReference>
<name>A0AAN6VFM7_9PEZI</name>
<evidence type="ECO:0000313" key="1">
    <source>
        <dbReference type="EMBL" id="KAK4149296.1"/>
    </source>
</evidence>
<keyword evidence="2" id="KW-1185">Reference proteome</keyword>
<sequence>MDAAQEGCYTREEWTKLFIDTVQAERQRREDHTADIQQSTREYTAAAERKIRDALGPEASALLPGSLATCVTINSCSCSTTISKST</sequence>
<accession>A0AAN6VFM7</accession>
<gene>
    <name evidence="1" type="ORF">C8A00DRAFT_18994</name>
</gene>
<proteinExistence type="predicted"/>
<reference evidence="1" key="2">
    <citation type="submission" date="2023-05" db="EMBL/GenBank/DDBJ databases">
        <authorList>
            <consortium name="Lawrence Berkeley National Laboratory"/>
            <person name="Steindorff A."/>
            <person name="Hensen N."/>
            <person name="Bonometti L."/>
            <person name="Westerberg I."/>
            <person name="Brannstrom I.O."/>
            <person name="Guillou S."/>
            <person name="Cros-Aarteil S."/>
            <person name="Calhoun S."/>
            <person name="Haridas S."/>
            <person name="Kuo A."/>
            <person name="Mondo S."/>
            <person name="Pangilinan J."/>
            <person name="Riley R."/>
            <person name="Labutti K."/>
            <person name="Andreopoulos B."/>
            <person name="Lipzen A."/>
            <person name="Chen C."/>
            <person name="Yanf M."/>
            <person name="Daum C."/>
            <person name="Ng V."/>
            <person name="Clum A."/>
            <person name="Ohm R."/>
            <person name="Martin F."/>
            <person name="Silar P."/>
            <person name="Natvig D."/>
            <person name="Lalanne C."/>
            <person name="Gautier V."/>
            <person name="Ament-Velasquez S.L."/>
            <person name="Kruys A."/>
            <person name="Hutchinson M.I."/>
            <person name="Powell A.J."/>
            <person name="Barry K."/>
            <person name="Miller A.N."/>
            <person name="Grigoriev I.V."/>
            <person name="Debuchy R."/>
            <person name="Gladieux P."/>
            <person name="Thoren M.H."/>
            <person name="Johannesson H."/>
        </authorList>
    </citation>
    <scope>NUCLEOTIDE SEQUENCE</scope>
    <source>
        <strain evidence="1">CBS 538.74</strain>
    </source>
</reference>
<comment type="caution">
    <text evidence="1">The sequence shown here is derived from an EMBL/GenBank/DDBJ whole genome shotgun (WGS) entry which is preliminary data.</text>
</comment>
<dbReference type="AlphaFoldDB" id="A0AAN6VFM7"/>
<evidence type="ECO:0000313" key="2">
    <source>
        <dbReference type="Proteomes" id="UP001302745"/>
    </source>
</evidence>
<reference evidence="1" key="1">
    <citation type="journal article" date="2023" name="Mol. Phylogenet. Evol.">
        <title>Genome-scale phylogeny and comparative genomics of the fungal order Sordariales.</title>
        <authorList>
            <person name="Hensen N."/>
            <person name="Bonometti L."/>
            <person name="Westerberg I."/>
            <person name="Brannstrom I.O."/>
            <person name="Guillou S."/>
            <person name="Cros-Aarteil S."/>
            <person name="Calhoun S."/>
            <person name="Haridas S."/>
            <person name="Kuo A."/>
            <person name="Mondo S."/>
            <person name="Pangilinan J."/>
            <person name="Riley R."/>
            <person name="LaButti K."/>
            <person name="Andreopoulos B."/>
            <person name="Lipzen A."/>
            <person name="Chen C."/>
            <person name="Yan M."/>
            <person name="Daum C."/>
            <person name="Ng V."/>
            <person name="Clum A."/>
            <person name="Steindorff A."/>
            <person name="Ohm R.A."/>
            <person name="Martin F."/>
            <person name="Silar P."/>
            <person name="Natvig D.O."/>
            <person name="Lalanne C."/>
            <person name="Gautier V."/>
            <person name="Ament-Velasquez S.L."/>
            <person name="Kruys A."/>
            <person name="Hutchinson M.I."/>
            <person name="Powell A.J."/>
            <person name="Barry K."/>
            <person name="Miller A.N."/>
            <person name="Grigoriev I.V."/>
            <person name="Debuchy R."/>
            <person name="Gladieux P."/>
            <person name="Hiltunen Thoren M."/>
            <person name="Johannesson H."/>
        </authorList>
    </citation>
    <scope>NUCLEOTIDE SEQUENCE</scope>
    <source>
        <strain evidence="1">CBS 538.74</strain>
    </source>
</reference>
<protein>
    <submittedName>
        <fullName evidence="1">Uncharacterized protein</fullName>
    </submittedName>
</protein>
<organism evidence="1 2">
    <name type="scientific">Chaetomidium leptoderma</name>
    <dbReference type="NCBI Taxonomy" id="669021"/>
    <lineage>
        <taxon>Eukaryota</taxon>
        <taxon>Fungi</taxon>
        <taxon>Dikarya</taxon>
        <taxon>Ascomycota</taxon>
        <taxon>Pezizomycotina</taxon>
        <taxon>Sordariomycetes</taxon>
        <taxon>Sordariomycetidae</taxon>
        <taxon>Sordariales</taxon>
        <taxon>Chaetomiaceae</taxon>
        <taxon>Chaetomidium</taxon>
    </lineage>
</organism>
<dbReference type="Proteomes" id="UP001302745">
    <property type="component" value="Unassembled WGS sequence"/>
</dbReference>